<accession>A0A934I407</accession>
<dbReference type="RefSeq" id="WP_211144964.1">
    <property type="nucleotide sequence ID" value="NZ_JAEEGB010000048.1"/>
</dbReference>
<dbReference type="Proteomes" id="UP000622687">
    <property type="component" value="Unassembled WGS sequence"/>
</dbReference>
<evidence type="ECO:0000313" key="2">
    <source>
        <dbReference type="Proteomes" id="UP000622687"/>
    </source>
</evidence>
<dbReference type="EMBL" id="JAEEGB010000048">
    <property type="protein sequence ID" value="MBI6875620.1"/>
    <property type="molecule type" value="Genomic_DNA"/>
</dbReference>
<reference evidence="1" key="1">
    <citation type="submission" date="2020-12" db="EMBL/GenBank/DDBJ databases">
        <title>Clostridium thailandense sp. nov., a novel acetogenic bacterium isolated from peat land soil in Thailand.</title>
        <authorList>
            <person name="Chaikitkaew S."/>
            <person name="Birkeland N.K."/>
        </authorList>
    </citation>
    <scope>NUCLEOTIDE SEQUENCE</scope>
    <source>
        <strain evidence="1">DSM 17425</strain>
    </source>
</reference>
<gene>
    <name evidence="1" type="ORF">I6U51_23385</name>
</gene>
<proteinExistence type="predicted"/>
<evidence type="ECO:0000313" key="1">
    <source>
        <dbReference type="EMBL" id="MBI6875620.1"/>
    </source>
</evidence>
<sequence>MLGYIVYKFTSDKKEPNCKNKEDKQVNNLELNSMKVNEKAKEEVTVPLKKIV</sequence>
<name>A0A934I407_9CLOT</name>
<dbReference type="AlphaFoldDB" id="A0A934I407"/>
<protein>
    <submittedName>
        <fullName evidence="1">Uncharacterized protein</fullName>
    </submittedName>
</protein>
<organism evidence="1 2">
    <name type="scientific">Clostridium aciditolerans</name>
    <dbReference type="NCBI Taxonomy" id="339861"/>
    <lineage>
        <taxon>Bacteria</taxon>
        <taxon>Bacillati</taxon>
        <taxon>Bacillota</taxon>
        <taxon>Clostridia</taxon>
        <taxon>Eubacteriales</taxon>
        <taxon>Clostridiaceae</taxon>
        <taxon>Clostridium</taxon>
    </lineage>
</organism>
<keyword evidence="2" id="KW-1185">Reference proteome</keyword>
<comment type="caution">
    <text evidence="1">The sequence shown here is derived from an EMBL/GenBank/DDBJ whole genome shotgun (WGS) entry which is preliminary data.</text>
</comment>